<evidence type="ECO:0000313" key="6">
    <source>
        <dbReference type="EMBL" id="CAD1825494.1"/>
    </source>
</evidence>
<evidence type="ECO:0000256" key="1">
    <source>
        <dbReference type="ARBA" id="ARBA00009374"/>
    </source>
</evidence>
<dbReference type="EMBL" id="LR862145">
    <property type="protein sequence ID" value="CAD1825494.1"/>
    <property type="molecule type" value="Genomic_DNA"/>
</dbReference>
<dbReference type="PANTHER" id="PTHR47847:SF2">
    <property type="entry name" value="FCS-LIKE ZINC FINGER 17-RELATED"/>
    <property type="match status" value="1"/>
</dbReference>
<sequence>MLPRPKSIFHLGEEGGGEHHEQNKGGVVATKGSMSPSRAPRGLEGLRILIQHHGQRSNIVIKPMLKSPKGFQELGFLKACFWCKKELSPHEDVYMYRGDQGFCSEECRHQQISIDERKEFEATKKDRLGLSHHRRVSTKIRAADRPKKLLAAA</sequence>
<feature type="compositionally biased region" description="Basic and acidic residues" evidence="4">
    <location>
        <begin position="11"/>
        <end position="23"/>
    </location>
</feature>
<dbReference type="PROSITE" id="PS51795">
    <property type="entry name" value="ZF_FLZ"/>
    <property type="match status" value="1"/>
</dbReference>
<gene>
    <name evidence="6" type="ORF">CB5_LOCUS8705</name>
</gene>
<protein>
    <recommendedName>
        <fullName evidence="5">FLZ-type domain-containing protein</fullName>
    </recommendedName>
</protein>
<dbReference type="AlphaFoldDB" id="A0A6V7P4B9"/>
<keyword evidence="2" id="KW-0479">Metal-binding</keyword>
<organism evidence="6">
    <name type="scientific">Ananas comosus var. bracteatus</name>
    <name type="common">red pineapple</name>
    <dbReference type="NCBI Taxonomy" id="296719"/>
    <lineage>
        <taxon>Eukaryota</taxon>
        <taxon>Viridiplantae</taxon>
        <taxon>Streptophyta</taxon>
        <taxon>Embryophyta</taxon>
        <taxon>Tracheophyta</taxon>
        <taxon>Spermatophyta</taxon>
        <taxon>Magnoliopsida</taxon>
        <taxon>Liliopsida</taxon>
        <taxon>Poales</taxon>
        <taxon>Bromeliaceae</taxon>
        <taxon>Bromelioideae</taxon>
        <taxon>Ananas</taxon>
    </lineage>
</organism>
<dbReference type="InterPro" id="IPR007650">
    <property type="entry name" value="Zf-FLZ_dom"/>
</dbReference>
<feature type="region of interest" description="Disordered" evidence="4">
    <location>
        <begin position="11"/>
        <end position="38"/>
    </location>
</feature>
<comment type="similarity">
    <text evidence="1">Belongs to the FLZ family.</text>
</comment>
<dbReference type="PANTHER" id="PTHR47847">
    <property type="entry name" value="FCS-LIKE ZINC FINGER 17"/>
    <property type="match status" value="1"/>
</dbReference>
<reference evidence="6" key="1">
    <citation type="submission" date="2020-07" db="EMBL/GenBank/DDBJ databases">
        <authorList>
            <person name="Lin J."/>
        </authorList>
    </citation>
    <scope>NUCLEOTIDE SEQUENCE</scope>
</reference>
<dbReference type="Pfam" id="PF04570">
    <property type="entry name" value="zf-FLZ"/>
    <property type="match status" value="1"/>
</dbReference>
<evidence type="ECO:0000256" key="3">
    <source>
        <dbReference type="PROSITE-ProRule" id="PRU01131"/>
    </source>
</evidence>
<dbReference type="InterPro" id="IPR044181">
    <property type="entry name" value="FLZ17/18"/>
</dbReference>
<dbReference type="GO" id="GO:0046872">
    <property type="term" value="F:metal ion binding"/>
    <property type="evidence" value="ECO:0007669"/>
    <property type="project" value="UniProtKB-KW"/>
</dbReference>
<feature type="zinc finger region" description="FLZ-type" evidence="3">
    <location>
        <begin position="75"/>
        <end position="119"/>
    </location>
</feature>
<feature type="region of interest" description="Disordered" evidence="4">
    <location>
        <begin position="131"/>
        <end position="153"/>
    </location>
</feature>
<name>A0A6V7P4B9_ANACO</name>
<proteinExistence type="inferred from homology"/>
<accession>A0A6V7P4B9</accession>
<evidence type="ECO:0000256" key="2">
    <source>
        <dbReference type="ARBA" id="ARBA00022723"/>
    </source>
</evidence>
<feature type="domain" description="FLZ-type" evidence="5">
    <location>
        <begin position="75"/>
        <end position="119"/>
    </location>
</feature>
<evidence type="ECO:0000259" key="5">
    <source>
        <dbReference type="PROSITE" id="PS51795"/>
    </source>
</evidence>
<evidence type="ECO:0000256" key="4">
    <source>
        <dbReference type="SAM" id="MobiDB-lite"/>
    </source>
</evidence>